<gene>
    <name evidence="1" type="primary">AVEN_138746_1</name>
    <name evidence="1" type="ORF">CDAR_402571</name>
</gene>
<organism evidence="1 2">
    <name type="scientific">Caerostris darwini</name>
    <dbReference type="NCBI Taxonomy" id="1538125"/>
    <lineage>
        <taxon>Eukaryota</taxon>
        <taxon>Metazoa</taxon>
        <taxon>Ecdysozoa</taxon>
        <taxon>Arthropoda</taxon>
        <taxon>Chelicerata</taxon>
        <taxon>Arachnida</taxon>
        <taxon>Araneae</taxon>
        <taxon>Araneomorphae</taxon>
        <taxon>Entelegynae</taxon>
        <taxon>Araneoidea</taxon>
        <taxon>Araneidae</taxon>
        <taxon>Caerostris</taxon>
    </lineage>
</organism>
<sequence length="171" mass="19745">MEKQTKQSKYANGIKCLREDHKVLERKGTTSLLGNSQKGEVPYSILSEDFTIFTKYFISLMHFALEKKESRVIISSSEKVPYSILSEDFTIFTKYFISLMHFALEKKESRVIISSSEKVECYGDVDGSGRRKREIPKFLPHYTNEAFEVEVSAFLRLKSDVEGDIIFEDSK</sequence>
<name>A0AAV4RUK6_9ARAC</name>
<evidence type="ECO:0000313" key="2">
    <source>
        <dbReference type="Proteomes" id="UP001054837"/>
    </source>
</evidence>
<reference evidence="1 2" key="1">
    <citation type="submission" date="2021-06" db="EMBL/GenBank/DDBJ databases">
        <title>Caerostris darwini draft genome.</title>
        <authorList>
            <person name="Kono N."/>
            <person name="Arakawa K."/>
        </authorList>
    </citation>
    <scope>NUCLEOTIDE SEQUENCE [LARGE SCALE GENOMIC DNA]</scope>
</reference>
<accession>A0AAV4RUK6</accession>
<keyword evidence="2" id="KW-1185">Reference proteome</keyword>
<dbReference type="EMBL" id="BPLQ01006803">
    <property type="protein sequence ID" value="GIY25395.1"/>
    <property type="molecule type" value="Genomic_DNA"/>
</dbReference>
<protein>
    <submittedName>
        <fullName evidence="1">Uncharacterized protein</fullName>
    </submittedName>
</protein>
<dbReference type="AlphaFoldDB" id="A0AAV4RUK6"/>
<dbReference type="Proteomes" id="UP001054837">
    <property type="component" value="Unassembled WGS sequence"/>
</dbReference>
<evidence type="ECO:0000313" key="1">
    <source>
        <dbReference type="EMBL" id="GIY25395.1"/>
    </source>
</evidence>
<proteinExistence type="predicted"/>
<comment type="caution">
    <text evidence="1">The sequence shown here is derived from an EMBL/GenBank/DDBJ whole genome shotgun (WGS) entry which is preliminary data.</text>
</comment>